<comment type="cofactor">
    <cofactor evidence="2">
        <name>Mg(2+)</name>
        <dbReference type="ChEBI" id="CHEBI:18420"/>
    </cofactor>
</comment>
<dbReference type="EMBL" id="BMZD01000002">
    <property type="protein sequence ID" value="GGZ92116.1"/>
    <property type="molecule type" value="Genomic_DNA"/>
</dbReference>
<proteinExistence type="predicted"/>
<evidence type="ECO:0000256" key="1">
    <source>
        <dbReference type="ARBA" id="ARBA00001936"/>
    </source>
</evidence>
<sequence length="270" mass="29575">MPREMDVKDIFDTGGEIPPATPAATLVIFRNAADGGPPELLMVQRSKAMSFAGGAAVFPGGRVDDADFALADALGATDDEHRDELAARIAAVRETLEETGLAVGVHQRPSLEDALRARALLLEQGTLAPVLEAMGWTLDLDRLVPFARWRPKHREVRVFDTRFYLADLGTGAVELLVDDTENTHLFWASAAGALELAEQGEIKIIFPTRRNLERLALFGNFDEAVRHVAEYPVRMITPFMELENGEPWLKIDADAGYPITGEKLETAARG</sequence>
<dbReference type="Pfam" id="PF00293">
    <property type="entry name" value="NUDIX"/>
    <property type="match status" value="1"/>
</dbReference>
<evidence type="ECO:0000256" key="6">
    <source>
        <dbReference type="ARBA" id="ARBA00023211"/>
    </source>
</evidence>
<dbReference type="PROSITE" id="PS51462">
    <property type="entry name" value="NUDIX"/>
    <property type="match status" value="1"/>
</dbReference>
<dbReference type="Proteomes" id="UP000634139">
    <property type="component" value="Unassembled WGS sequence"/>
</dbReference>
<evidence type="ECO:0000313" key="8">
    <source>
        <dbReference type="EMBL" id="GGZ92116.1"/>
    </source>
</evidence>
<dbReference type="InterPro" id="IPR000086">
    <property type="entry name" value="NUDIX_hydrolase_dom"/>
</dbReference>
<dbReference type="SUPFAM" id="SSF55811">
    <property type="entry name" value="Nudix"/>
    <property type="match status" value="1"/>
</dbReference>
<name>A0A918VD28_9SPHN</name>
<keyword evidence="9" id="KW-1185">Reference proteome</keyword>
<accession>A0A918VD28</accession>
<evidence type="ECO:0000256" key="3">
    <source>
        <dbReference type="ARBA" id="ARBA00022723"/>
    </source>
</evidence>
<dbReference type="InterPro" id="IPR039121">
    <property type="entry name" value="NUDT19"/>
</dbReference>
<gene>
    <name evidence="8" type="ORF">GCM10011617_09440</name>
</gene>
<evidence type="ECO:0000256" key="5">
    <source>
        <dbReference type="ARBA" id="ARBA00022842"/>
    </source>
</evidence>
<evidence type="ECO:0000259" key="7">
    <source>
        <dbReference type="PROSITE" id="PS51462"/>
    </source>
</evidence>
<evidence type="ECO:0000313" key="9">
    <source>
        <dbReference type="Proteomes" id="UP000634139"/>
    </source>
</evidence>
<reference evidence="8" key="1">
    <citation type="journal article" date="2014" name="Int. J. Syst. Evol. Microbiol.">
        <title>Complete genome sequence of Corynebacterium casei LMG S-19264T (=DSM 44701T), isolated from a smear-ripened cheese.</title>
        <authorList>
            <consortium name="US DOE Joint Genome Institute (JGI-PGF)"/>
            <person name="Walter F."/>
            <person name="Albersmeier A."/>
            <person name="Kalinowski J."/>
            <person name="Ruckert C."/>
        </authorList>
    </citation>
    <scope>NUCLEOTIDE SEQUENCE</scope>
    <source>
        <strain evidence="8">KCTC 32422</strain>
    </source>
</reference>
<dbReference type="InterPro" id="IPR015797">
    <property type="entry name" value="NUDIX_hydrolase-like_dom_sf"/>
</dbReference>
<feature type="domain" description="Nudix hydrolase" evidence="7">
    <location>
        <begin position="19"/>
        <end position="210"/>
    </location>
</feature>
<reference evidence="8" key="2">
    <citation type="submission" date="2020-09" db="EMBL/GenBank/DDBJ databases">
        <authorList>
            <person name="Sun Q."/>
            <person name="Kim S."/>
        </authorList>
    </citation>
    <scope>NUCLEOTIDE SEQUENCE</scope>
    <source>
        <strain evidence="8">KCTC 32422</strain>
    </source>
</reference>
<organism evidence="8 9">
    <name type="scientific">Novosphingobium arvoryzae</name>
    <dbReference type="NCBI Taxonomy" id="1256514"/>
    <lineage>
        <taxon>Bacteria</taxon>
        <taxon>Pseudomonadati</taxon>
        <taxon>Pseudomonadota</taxon>
        <taxon>Alphaproteobacteria</taxon>
        <taxon>Sphingomonadales</taxon>
        <taxon>Sphingomonadaceae</taxon>
        <taxon>Novosphingobium</taxon>
    </lineage>
</organism>
<dbReference type="AlphaFoldDB" id="A0A918VD28"/>
<evidence type="ECO:0000256" key="2">
    <source>
        <dbReference type="ARBA" id="ARBA00001946"/>
    </source>
</evidence>
<keyword evidence="6" id="KW-0464">Manganese</keyword>
<keyword evidence="4 8" id="KW-0378">Hydrolase</keyword>
<comment type="cofactor">
    <cofactor evidence="1">
        <name>Mn(2+)</name>
        <dbReference type="ChEBI" id="CHEBI:29035"/>
    </cofactor>
</comment>
<keyword evidence="3" id="KW-0479">Metal-binding</keyword>
<dbReference type="PANTHER" id="PTHR12318">
    <property type="entry name" value="TESTOSTERONE-REGULATED PROTEIN RP2"/>
    <property type="match status" value="1"/>
</dbReference>
<keyword evidence="5" id="KW-0460">Magnesium</keyword>
<protein>
    <submittedName>
        <fullName evidence="8">NUDIX hydrolase</fullName>
    </submittedName>
</protein>
<dbReference type="GO" id="GO:0016818">
    <property type="term" value="F:hydrolase activity, acting on acid anhydrides, in phosphorus-containing anhydrides"/>
    <property type="evidence" value="ECO:0007669"/>
    <property type="project" value="InterPro"/>
</dbReference>
<dbReference type="PANTHER" id="PTHR12318:SF0">
    <property type="entry name" value="ACYL-COENZYME A DIPHOSPHATASE NUDT19"/>
    <property type="match status" value="1"/>
</dbReference>
<evidence type="ECO:0000256" key="4">
    <source>
        <dbReference type="ARBA" id="ARBA00022801"/>
    </source>
</evidence>
<dbReference type="Gene3D" id="3.90.79.10">
    <property type="entry name" value="Nucleoside Triphosphate Pyrophosphohydrolase"/>
    <property type="match status" value="1"/>
</dbReference>
<comment type="caution">
    <text evidence="8">The sequence shown here is derived from an EMBL/GenBank/DDBJ whole genome shotgun (WGS) entry which is preliminary data.</text>
</comment>
<dbReference type="GO" id="GO:0046872">
    <property type="term" value="F:metal ion binding"/>
    <property type="evidence" value="ECO:0007669"/>
    <property type="project" value="UniProtKB-KW"/>
</dbReference>
<dbReference type="CDD" id="cd18870">
    <property type="entry name" value="NUDIX_AcylCoAdiphos_Nudt19"/>
    <property type="match status" value="1"/>
</dbReference>